<feature type="region of interest" description="Disordered" evidence="1">
    <location>
        <begin position="99"/>
        <end position="148"/>
    </location>
</feature>
<sequence>MASDGNLKTWVSDKLMSLLGYSQSTLVQYVIGLSKQATSPADVVSKLVEFGLSSSSETRAFAEEIFKRVPRKASGLSSYQKQEREAAFIARKTYALLDADDEDEDDKRGSGSGIVSVDSAAENRRGASSNKRFRKKDETQDQDDDDEA</sequence>
<name>A0AA88DK62_FICCA</name>
<dbReference type="EMBL" id="BTGU01000050">
    <property type="protein sequence ID" value="GMN54249.1"/>
    <property type="molecule type" value="Genomic_DNA"/>
</dbReference>
<dbReference type="InterPro" id="IPR002483">
    <property type="entry name" value="PWI_dom"/>
</dbReference>
<feature type="domain" description="PWI" evidence="2">
    <location>
        <begin position="7"/>
        <end position="68"/>
    </location>
</feature>
<dbReference type="Pfam" id="PF01480">
    <property type="entry name" value="PWI"/>
    <property type="match status" value="1"/>
</dbReference>
<gene>
    <name evidence="3" type="ORF">TIFTF001_023378</name>
</gene>
<evidence type="ECO:0000313" key="4">
    <source>
        <dbReference type="Proteomes" id="UP001187192"/>
    </source>
</evidence>
<dbReference type="Proteomes" id="UP001187192">
    <property type="component" value="Unassembled WGS sequence"/>
</dbReference>
<protein>
    <recommendedName>
        <fullName evidence="2">PWI domain-containing protein</fullName>
    </recommendedName>
</protein>
<evidence type="ECO:0000256" key="1">
    <source>
        <dbReference type="SAM" id="MobiDB-lite"/>
    </source>
</evidence>
<evidence type="ECO:0000259" key="2">
    <source>
        <dbReference type="Pfam" id="PF01480"/>
    </source>
</evidence>
<dbReference type="AlphaFoldDB" id="A0AA88DK62"/>
<organism evidence="3 4">
    <name type="scientific">Ficus carica</name>
    <name type="common">Common fig</name>
    <dbReference type="NCBI Taxonomy" id="3494"/>
    <lineage>
        <taxon>Eukaryota</taxon>
        <taxon>Viridiplantae</taxon>
        <taxon>Streptophyta</taxon>
        <taxon>Embryophyta</taxon>
        <taxon>Tracheophyta</taxon>
        <taxon>Spermatophyta</taxon>
        <taxon>Magnoliopsida</taxon>
        <taxon>eudicotyledons</taxon>
        <taxon>Gunneridae</taxon>
        <taxon>Pentapetalae</taxon>
        <taxon>rosids</taxon>
        <taxon>fabids</taxon>
        <taxon>Rosales</taxon>
        <taxon>Moraceae</taxon>
        <taxon>Ficeae</taxon>
        <taxon>Ficus</taxon>
    </lineage>
</organism>
<evidence type="ECO:0000313" key="3">
    <source>
        <dbReference type="EMBL" id="GMN54249.1"/>
    </source>
</evidence>
<proteinExistence type="predicted"/>
<keyword evidence="4" id="KW-1185">Reference proteome</keyword>
<dbReference type="Gene3D" id="1.20.1390.10">
    <property type="entry name" value="PWI domain"/>
    <property type="match status" value="1"/>
</dbReference>
<reference evidence="3" key="1">
    <citation type="submission" date="2023-07" db="EMBL/GenBank/DDBJ databases">
        <title>draft genome sequence of fig (Ficus carica).</title>
        <authorList>
            <person name="Takahashi T."/>
            <person name="Nishimura K."/>
        </authorList>
    </citation>
    <scope>NUCLEOTIDE SEQUENCE</scope>
</reference>
<comment type="caution">
    <text evidence="3">The sequence shown here is derived from an EMBL/GenBank/DDBJ whole genome shotgun (WGS) entry which is preliminary data.</text>
</comment>
<dbReference type="Gramene" id="FCD_00014822-RA">
    <property type="protein sequence ID" value="FCD_00014822-RA:cds"/>
    <property type="gene ID" value="FCD_00014822"/>
</dbReference>
<accession>A0AA88DK62</accession>